<comment type="pathway">
    <text evidence="4">Amino-sugar metabolism; N-acetylneuraminate degradation; D-fructose 6-phosphate from N-acetylneuraminate: step 5/5.</text>
</comment>
<dbReference type="GO" id="GO:0019262">
    <property type="term" value="P:N-acetylneuraminate catabolic process"/>
    <property type="evidence" value="ECO:0007669"/>
    <property type="project" value="UniProtKB-UniRule"/>
</dbReference>
<comment type="similarity">
    <text evidence="4">Belongs to the glucosamine/galactosamine-6-phosphate isomerase family. NagB subfamily.</text>
</comment>
<gene>
    <name evidence="4 6" type="primary">nagB</name>
    <name evidence="6" type="ORF">NCTC10138_00680</name>
</gene>
<dbReference type="Gene3D" id="3.40.50.1360">
    <property type="match status" value="1"/>
</dbReference>
<dbReference type="PROSITE" id="PS01161">
    <property type="entry name" value="GLC_GALNAC_ISOMERASE"/>
    <property type="match status" value="1"/>
</dbReference>
<dbReference type="HAMAP" id="MF_01241">
    <property type="entry name" value="GlcN6P_deamin"/>
    <property type="match status" value="1"/>
</dbReference>
<evidence type="ECO:0000256" key="4">
    <source>
        <dbReference type="HAMAP-Rule" id="MF_01241"/>
    </source>
</evidence>
<dbReference type="KEGG" id="aaxa:NCTC10138_00680"/>
<comment type="catalytic activity">
    <reaction evidence="1 4">
        <text>alpha-D-glucosamine 6-phosphate + H2O = beta-D-fructose 6-phosphate + NH4(+)</text>
        <dbReference type="Rhea" id="RHEA:12172"/>
        <dbReference type="ChEBI" id="CHEBI:15377"/>
        <dbReference type="ChEBI" id="CHEBI:28938"/>
        <dbReference type="ChEBI" id="CHEBI:57634"/>
        <dbReference type="ChEBI" id="CHEBI:75989"/>
        <dbReference type="EC" id="3.5.99.6"/>
    </reaction>
</comment>
<dbReference type="PANTHER" id="PTHR11280:SF5">
    <property type="entry name" value="GLUCOSAMINE-6-PHOSPHATE ISOMERASE"/>
    <property type="match status" value="1"/>
</dbReference>
<dbReference type="FunFam" id="3.40.50.1360:FF:000003">
    <property type="entry name" value="Glucosamine-6-phosphate deaminase"/>
    <property type="match status" value="1"/>
</dbReference>
<dbReference type="InterPro" id="IPR018321">
    <property type="entry name" value="Glucosamine6P_isomerase_CS"/>
</dbReference>
<reference evidence="6 7" key="1">
    <citation type="submission" date="2019-01" db="EMBL/GenBank/DDBJ databases">
        <authorList>
            <consortium name="Pathogen Informatics"/>
        </authorList>
    </citation>
    <scope>NUCLEOTIDE SEQUENCE [LARGE SCALE GENOMIC DNA]</scope>
    <source>
        <strain evidence="6 7">NCTC10138</strain>
    </source>
</reference>
<feature type="active site" description="For ring-opening step" evidence="4">
    <location>
        <position position="140"/>
    </location>
</feature>
<keyword evidence="2 4" id="KW-0378">Hydrolase</keyword>
<protein>
    <recommendedName>
        <fullName evidence="4">Glucosamine-6-phosphate deaminase</fullName>
        <ecNumber evidence="4">3.5.99.6</ecNumber>
    </recommendedName>
    <alternativeName>
        <fullName evidence="4">GlcN6P deaminase</fullName>
        <shortName evidence="4">GNPDA</shortName>
    </alternativeName>
    <alternativeName>
        <fullName evidence="4">Glucosamine-6-phosphate isomerase</fullName>
    </alternativeName>
</protein>
<evidence type="ECO:0000256" key="2">
    <source>
        <dbReference type="ARBA" id="ARBA00022801"/>
    </source>
</evidence>
<dbReference type="CDD" id="cd01399">
    <property type="entry name" value="GlcN6P_deaminase"/>
    <property type="match status" value="1"/>
</dbReference>
<dbReference type="SUPFAM" id="SSF100950">
    <property type="entry name" value="NagB/RpiA/CoA transferase-like"/>
    <property type="match status" value="1"/>
</dbReference>
<proteinExistence type="inferred from homology"/>
<evidence type="ECO:0000313" key="7">
    <source>
        <dbReference type="Proteomes" id="UP000289841"/>
    </source>
</evidence>
<dbReference type="GO" id="GO:0042802">
    <property type="term" value="F:identical protein binding"/>
    <property type="evidence" value="ECO:0007669"/>
    <property type="project" value="TreeGrafter"/>
</dbReference>
<dbReference type="PANTHER" id="PTHR11280">
    <property type="entry name" value="GLUCOSAMINE-6-PHOSPHATE ISOMERASE"/>
    <property type="match status" value="1"/>
</dbReference>
<name>A0A449BCX3_HAPAX</name>
<dbReference type="InterPro" id="IPR037171">
    <property type="entry name" value="NagB/RpiA_transferase-like"/>
</dbReference>
<dbReference type="Proteomes" id="UP000289841">
    <property type="component" value="Chromosome"/>
</dbReference>
<dbReference type="EMBL" id="LR215048">
    <property type="protein sequence ID" value="VEU80311.1"/>
    <property type="molecule type" value="Genomic_DNA"/>
</dbReference>
<dbReference type="GO" id="GO:0005975">
    <property type="term" value="P:carbohydrate metabolic process"/>
    <property type="evidence" value="ECO:0007669"/>
    <property type="project" value="InterPro"/>
</dbReference>
<dbReference type="STRING" id="1278311.GCA_000428705_00752"/>
<comment type="function">
    <text evidence="4">Catalyzes the reversible isomerization-deamination of glucosamine 6-phosphate (GlcN6P) to form fructose 6-phosphate (Fru6P) and ammonium ion.</text>
</comment>
<evidence type="ECO:0000313" key="6">
    <source>
        <dbReference type="EMBL" id="VEU80311.1"/>
    </source>
</evidence>
<dbReference type="InterPro" id="IPR004547">
    <property type="entry name" value="Glucosamine6P_isomerase"/>
</dbReference>
<dbReference type="Pfam" id="PF01182">
    <property type="entry name" value="Glucosamine_iso"/>
    <property type="match status" value="1"/>
</dbReference>
<dbReference type="GO" id="GO:0006043">
    <property type="term" value="P:glucosamine catabolic process"/>
    <property type="evidence" value="ECO:0007669"/>
    <property type="project" value="TreeGrafter"/>
</dbReference>
<sequence length="248" mass="28000">MKGNNMKIYIFDNSEALFERLSSFYIKEIKSNPSLKLGLATGGTPVPLYAKLVADHKLNGTSYQNVKTFNLDEYIGINENHEQSYRTFMNSNLFNHIDIKMSNTNIPRGNTKDNYEEIRIYNKILEENVIDIQLLGIGTNGHIGFNEPDSQFDSKTRIVSLSKETRYSNERFFKSIDEVPTHAITMGIGSIMNAKKIILVATGNNKASIIKKMIEENITKNVPASILQTHDDVVIYLDKEAASLLSVK</sequence>
<feature type="domain" description="Glucosamine/galactosamine-6-phosphate isomerase" evidence="5">
    <location>
        <begin position="16"/>
        <end position="233"/>
    </location>
</feature>
<dbReference type="GO" id="GO:0006046">
    <property type="term" value="P:N-acetylglucosamine catabolic process"/>
    <property type="evidence" value="ECO:0007669"/>
    <property type="project" value="UniProtKB-UniRule"/>
</dbReference>
<feature type="active site" description="Proton acceptor; for enolization step" evidence="4">
    <location>
        <position position="72"/>
    </location>
</feature>
<keyword evidence="7" id="KW-1185">Reference proteome</keyword>
<dbReference type="RefSeq" id="WP_232034258.1">
    <property type="nucleotide sequence ID" value="NZ_LR215048.1"/>
</dbReference>
<dbReference type="AlphaFoldDB" id="A0A449BCX3"/>
<feature type="active site" description="Proton acceptor; for ring-opening step" evidence="4">
    <location>
        <position position="142"/>
    </location>
</feature>
<dbReference type="NCBIfam" id="TIGR00502">
    <property type="entry name" value="nagB"/>
    <property type="match status" value="1"/>
</dbReference>
<dbReference type="EC" id="3.5.99.6" evidence="4"/>
<organism evidence="6 7">
    <name type="scientific">Haploplasma axanthum</name>
    <name type="common">Acholeplasma axanthum</name>
    <dbReference type="NCBI Taxonomy" id="29552"/>
    <lineage>
        <taxon>Bacteria</taxon>
        <taxon>Bacillati</taxon>
        <taxon>Mycoplasmatota</taxon>
        <taxon>Mollicutes</taxon>
        <taxon>Acholeplasmatales</taxon>
        <taxon>Acholeplasmataceae</taxon>
        <taxon>Haploplasma</taxon>
    </lineage>
</organism>
<dbReference type="InterPro" id="IPR006148">
    <property type="entry name" value="Glc/Gal-6P_isomerase"/>
</dbReference>
<accession>A0A449BCX3</accession>
<evidence type="ECO:0000256" key="1">
    <source>
        <dbReference type="ARBA" id="ARBA00000644"/>
    </source>
</evidence>
<feature type="active site" description="For ring-opening step" evidence="4">
    <location>
        <position position="147"/>
    </location>
</feature>
<dbReference type="GO" id="GO:0004342">
    <property type="term" value="F:glucosamine-6-phosphate deaminase activity"/>
    <property type="evidence" value="ECO:0007669"/>
    <property type="project" value="UniProtKB-UniRule"/>
</dbReference>
<evidence type="ECO:0000256" key="3">
    <source>
        <dbReference type="ARBA" id="ARBA00023277"/>
    </source>
</evidence>
<evidence type="ECO:0000259" key="5">
    <source>
        <dbReference type="Pfam" id="PF01182"/>
    </source>
</evidence>
<dbReference type="GO" id="GO:0005737">
    <property type="term" value="C:cytoplasm"/>
    <property type="evidence" value="ECO:0007669"/>
    <property type="project" value="TreeGrafter"/>
</dbReference>
<comment type="caution">
    <text evidence="4">Lacks conserved residue(s) required for the propagation of feature annotation.</text>
</comment>
<dbReference type="UniPathway" id="UPA00629">
    <property type="reaction ID" value="UER00684"/>
</dbReference>
<keyword evidence="3 4" id="KW-0119">Carbohydrate metabolism</keyword>